<evidence type="ECO:0000313" key="2">
    <source>
        <dbReference type="Proteomes" id="UP000297654"/>
    </source>
</evidence>
<keyword evidence="2" id="KW-1185">Reference proteome</keyword>
<dbReference type="RefSeq" id="WP_092112306.1">
    <property type="nucleotide sequence ID" value="NZ_FOCN01000023.1"/>
</dbReference>
<protein>
    <submittedName>
        <fullName evidence="1">Uncharacterized protein</fullName>
    </submittedName>
</protein>
<gene>
    <name evidence="1" type="ORF">E3O10_17750</name>
</gene>
<dbReference type="EMBL" id="SOFF01000062">
    <property type="protein sequence ID" value="TFB82347.1"/>
    <property type="molecule type" value="Genomic_DNA"/>
</dbReference>
<proteinExistence type="predicted"/>
<comment type="caution">
    <text evidence="1">The sequence shown here is derived from an EMBL/GenBank/DDBJ whole genome shotgun (WGS) entry which is preliminary data.</text>
</comment>
<evidence type="ECO:0000313" key="1">
    <source>
        <dbReference type="EMBL" id="TFB82347.1"/>
    </source>
</evidence>
<reference evidence="1 2" key="1">
    <citation type="submission" date="2019-03" db="EMBL/GenBank/DDBJ databases">
        <title>Genomics of glacier-inhabiting Cryobacterium strains.</title>
        <authorList>
            <person name="Liu Q."/>
            <person name="Xin Y.-H."/>
        </authorList>
    </citation>
    <scope>NUCLEOTIDE SEQUENCE [LARGE SCALE GENOMIC DNA]</scope>
    <source>
        <strain evidence="1 2">Hh15</strain>
    </source>
</reference>
<name>A0A1H8L184_9MICO</name>
<sequence length="207" mass="21774">MNERIKRTILGAVVAFALTVGLNGCSATGEVSTDGDSAGSGLNVFIPTITHEPSGGATQQPKPPVLAVGDTIDTGIVLPAHQSAYTLADGRDVVIDRAMPVSEEVLVDARALGLAIDDLEADSYIPLQAIAGKLEKSMVITQFRTVAKLRDEINNTEPARLIYVLMARGTYLDGSTSHSEAETDAFAAAYVAEQGGAEAGWQILKLY</sequence>
<organism evidence="1 2">
    <name type="scientific">Cryobacterium luteum</name>
    <dbReference type="NCBI Taxonomy" id="1424661"/>
    <lineage>
        <taxon>Bacteria</taxon>
        <taxon>Bacillati</taxon>
        <taxon>Actinomycetota</taxon>
        <taxon>Actinomycetes</taxon>
        <taxon>Micrococcales</taxon>
        <taxon>Microbacteriaceae</taxon>
        <taxon>Cryobacterium</taxon>
    </lineage>
</organism>
<accession>A0A1H8L184</accession>
<dbReference type="AlphaFoldDB" id="A0A1H8L184"/>
<dbReference type="Proteomes" id="UP000297654">
    <property type="component" value="Unassembled WGS sequence"/>
</dbReference>